<name>A8ZSU9_DESOH</name>
<evidence type="ECO:0000256" key="10">
    <source>
        <dbReference type="ARBA" id="ARBA00047317"/>
    </source>
</evidence>
<keyword evidence="6 11" id="KW-0808">Transferase</keyword>
<organism evidence="13 14">
    <name type="scientific">Desulfosudis oleivorans (strain DSM 6200 / JCM 39069 / Hxd3)</name>
    <name type="common">Desulfococcus oleovorans</name>
    <dbReference type="NCBI Taxonomy" id="96561"/>
    <lineage>
        <taxon>Bacteria</taxon>
        <taxon>Pseudomonadati</taxon>
        <taxon>Thermodesulfobacteriota</taxon>
        <taxon>Desulfobacteria</taxon>
        <taxon>Desulfobacterales</taxon>
        <taxon>Desulfosudaceae</taxon>
        <taxon>Desulfosudis</taxon>
    </lineage>
</organism>
<dbReference type="InterPro" id="IPR036688">
    <property type="entry name" value="MoeA_C_domain_IV_sf"/>
</dbReference>
<dbReference type="EC" id="2.10.1.1" evidence="11"/>
<dbReference type="InterPro" id="IPR036135">
    <property type="entry name" value="MoeA_linker/N_sf"/>
</dbReference>
<dbReference type="Gene3D" id="2.170.190.11">
    <property type="entry name" value="Molybdopterin biosynthesis moea protein, domain 3"/>
    <property type="match status" value="1"/>
</dbReference>
<dbReference type="SUPFAM" id="SSF63882">
    <property type="entry name" value="MoeA N-terminal region -like"/>
    <property type="match status" value="1"/>
</dbReference>
<dbReference type="EMBL" id="CP000859">
    <property type="protein sequence ID" value="ABW66012.1"/>
    <property type="molecule type" value="Genomic_DNA"/>
</dbReference>
<evidence type="ECO:0000313" key="13">
    <source>
        <dbReference type="EMBL" id="ABW66012.1"/>
    </source>
</evidence>
<comment type="pathway">
    <text evidence="3 11">Cofactor biosynthesis; molybdopterin biosynthesis.</text>
</comment>
<evidence type="ECO:0000256" key="9">
    <source>
        <dbReference type="ARBA" id="ARBA00023150"/>
    </source>
</evidence>
<dbReference type="eggNOG" id="COG0303">
    <property type="taxonomic scope" value="Bacteria"/>
</dbReference>
<dbReference type="CDD" id="cd00887">
    <property type="entry name" value="MoeA"/>
    <property type="match status" value="1"/>
</dbReference>
<evidence type="ECO:0000259" key="12">
    <source>
        <dbReference type="SMART" id="SM00852"/>
    </source>
</evidence>
<dbReference type="GO" id="GO:0046872">
    <property type="term" value="F:metal ion binding"/>
    <property type="evidence" value="ECO:0007669"/>
    <property type="project" value="UniProtKB-UniRule"/>
</dbReference>
<dbReference type="PANTHER" id="PTHR10192">
    <property type="entry name" value="MOLYBDOPTERIN BIOSYNTHESIS PROTEIN"/>
    <property type="match status" value="1"/>
</dbReference>
<dbReference type="InterPro" id="IPR005110">
    <property type="entry name" value="MoeA_linker/N"/>
</dbReference>
<keyword evidence="14" id="KW-1185">Reference proteome</keyword>
<dbReference type="PANTHER" id="PTHR10192:SF5">
    <property type="entry name" value="GEPHYRIN"/>
    <property type="match status" value="1"/>
</dbReference>
<evidence type="ECO:0000256" key="11">
    <source>
        <dbReference type="RuleBase" id="RU365090"/>
    </source>
</evidence>
<dbReference type="SMART" id="SM00852">
    <property type="entry name" value="MoCF_biosynth"/>
    <property type="match status" value="1"/>
</dbReference>
<evidence type="ECO:0000256" key="5">
    <source>
        <dbReference type="ARBA" id="ARBA00022505"/>
    </source>
</evidence>
<reference evidence="13 14" key="1">
    <citation type="submission" date="2007-10" db="EMBL/GenBank/DDBJ databases">
        <title>Complete sequence of Desulfococcus oleovorans Hxd3.</title>
        <authorList>
            <consortium name="US DOE Joint Genome Institute"/>
            <person name="Copeland A."/>
            <person name="Lucas S."/>
            <person name="Lapidus A."/>
            <person name="Barry K."/>
            <person name="Glavina del Rio T."/>
            <person name="Dalin E."/>
            <person name="Tice H."/>
            <person name="Pitluck S."/>
            <person name="Kiss H."/>
            <person name="Brettin T."/>
            <person name="Bruce D."/>
            <person name="Detter J.C."/>
            <person name="Han C."/>
            <person name="Schmutz J."/>
            <person name="Larimer F."/>
            <person name="Land M."/>
            <person name="Hauser L."/>
            <person name="Kyrpides N."/>
            <person name="Kim E."/>
            <person name="Wawrik B."/>
            <person name="Richardson P."/>
        </authorList>
    </citation>
    <scope>NUCLEOTIDE SEQUENCE [LARGE SCALE GENOMIC DNA]</scope>
    <source>
        <strain evidence="14">DSM 6200 / JCM 39069 / Hxd3</strain>
    </source>
</reference>
<comment type="similarity">
    <text evidence="4 11">Belongs to the MoeA family.</text>
</comment>
<dbReference type="GO" id="GO:0005829">
    <property type="term" value="C:cytosol"/>
    <property type="evidence" value="ECO:0007669"/>
    <property type="project" value="TreeGrafter"/>
</dbReference>
<evidence type="ECO:0000256" key="6">
    <source>
        <dbReference type="ARBA" id="ARBA00022679"/>
    </source>
</evidence>
<evidence type="ECO:0000256" key="3">
    <source>
        <dbReference type="ARBA" id="ARBA00005046"/>
    </source>
</evidence>
<comment type="cofactor">
    <cofactor evidence="1 11">
        <name>Mg(2+)</name>
        <dbReference type="ChEBI" id="CHEBI:18420"/>
    </cofactor>
</comment>
<dbReference type="KEGG" id="dol:Dole_0202"/>
<dbReference type="Pfam" id="PF03453">
    <property type="entry name" value="MoeA_N"/>
    <property type="match status" value="1"/>
</dbReference>
<proteinExistence type="inferred from homology"/>
<dbReference type="UniPathway" id="UPA00344"/>
<evidence type="ECO:0000256" key="8">
    <source>
        <dbReference type="ARBA" id="ARBA00022842"/>
    </source>
</evidence>
<dbReference type="GO" id="GO:0061599">
    <property type="term" value="F:molybdopterin molybdotransferase activity"/>
    <property type="evidence" value="ECO:0007669"/>
    <property type="project" value="UniProtKB-UniRule"/>
</dbReference>
<dbReference type="FunFam" id="2.170.190.11:FF:000001">
    <property type="entry name" value="Molybdopterin molybdenumtransferase"/>
    <property type="match status" value="1"/>
</dbReference>
<keyword evidence="9 11" id="KW-0501">Molybdenum cofactor biosynthesis</keyword>
<sequence length="408" mass="43473">MPAFDRRLLDYETALDTCLSAVTESLPAETVGLEKSLGRVLRRSVESAISVPPFDKSTMDGYAVKSADVAGALDTAPVALEVIDEIPAGRVCGKILRSGQAARIMTGAAVPQGADAVIKLENTAPAGSEQVHILSGVEENNYIIYKGQDLLPGSRVAEAGATVTPSLLGLLANCGTPNVSVSRKPAIGIISTGSELTAPGTPLAEGRIYDVNSYLLYGLCIEAGGDVAMLGTVEDKSDALLALLNRHTDADILILSGGVSVGDYDIVHETLQRAGVEEIFWRVKVKPGKPLFFGRRGSTLVFGLPGNPISSANNFYLFVLPVIHKLLGRSAWGLKTGHATVCNSMIFRPGRRKFLRAQLRQGPEQGVWIFPEQRSGVFGPMVDAEVLVEVSEAAKMVREGDPVKIYYL</sequence>
<dbReference type="SUPFAM" id="SSF53218">
    <property type="entry name" value="Molybdenum cofactor biosynthesis proteins"/>
    <property type="match status" value="1"/>
</dbReference>
<keyword evidence="8 11" id="KW-0460">Magnesium</keyword>
<dbReference type="NCBIfam" id="NF045515">
    <property type="entry name" value="Glp_gephyrin"/>
    <property type="match status" value="1"/>
</dbReference>
<evidence type="ECO:0000256" key="2">
    <source>
        <dbReference type="ARBA" id="ARBA00002901"/>
    </source>
</evidence>
<dbReference type="Proteomes" id="UP000008561">
    <property type="component" value="Chromosome"/>
</dbReference>
<dbReference type="Pfam" id="PF00994">
    <property type="entry name" value="MoCF_biosynth"/>
    <property type="match status" value="1"/>
</dbReference>
<dbReference type="STRING" id="96561.Dole_0202"/>
<dbReference type="AlphaFoldDB" id="A8ZSU9"/>
<dbReference type="HOGENOM" id="CLU_010186_7_2_7"/>
<dbReference type="FunFam" id="3.40.980.10:FF:000004">
    <property type="entry name" value="Molybdopterin molybdenumtransferase"/>
    <property type="match status" value="1"/>
</dbReference>
<evidence type="ECO:0000313" key="14">
    <source>
        <dbReference type="Proteomes" id="UP000008561"/>
    </source>
</evidence>
<dbReference type="InterPro" id="IPR038987">
    <property type="entry name" value="MoeA-like"/>
</dbReference>
<dbReference type="InterPro" id="IPR001453">
    <property type="entry name" value="MoaB/Mog_dom"/>
</dbReference>
<comment type="catalytic activity">
    <reaction evidence="10">
        <text>adenylyl-molybdopterin + molybdate = Mo-molybdopterin + AMP + H(+)</text>
        <dbReference type="Rhea" id="RHEA:35047"/>
        <dbReference type="ChEBI" id="CHEBI:15378"/>
        <dbReference type="ChEBI" id="CHEBI:36264"/>
        <dbReference type="ChEBI" id="CHEBI:62727"/>
        <dbReference type="ChEBI" id="CHEBI:71302"/>
        <dbReference type="ChEBI" id="CHEBI:456215"/>
        <dbReference type="EC" id="2.10.1.1"/>
    </reaction>
</comment>
<protein>
    <recommendedName>
        <fullName evidence="11">Molybdopterin molybdenumtransferase</fullName>
        <ecNumber evidence="11">2.10.1.1</ecNumber>
    </recommendedName>
</protein>
<dbReference type="SUPFAM" id="SSF63867">
    <property type="entry name" value="MoeA C-terminal domain-like"/>
    <property type="match status" value="1"/>
</dbReference>
<dbReference type="NCBIfam" id="TIGR00177">
    <property type="entry name" value="molyb_syn"/>
    <property type="match status" value="1"/>
</dbReference>
<dbReference type="Gene3D" id="3.90.105.10">
    <property type="entry name" value="Molybdopterin biosynthesis moea protein, domain 2"/>
    <property type="match status" value="1"/>
</dbReference>
<dbReference type="Gene3D" id="3.40.980.10">
    <property type="entry name" value="MoaB/Mog-like domain"/>
    <property type="match status" value="1"/>
</dbReference>
<accession>A8ZSU9</accession>
<dbReference type="Pfam" id="PF03454">
    <property type="entry name" value="MoeA_C"/>
    <property type="match status" value="1"/>
</dbReference>
<gene>
    <name evidence="13" type="ordered locus">Dole_0202</name>
</gene>
<dbReference type="GO" id="GO:0006777">
    <property type="term" value="P:Mo-molybdopterin cofactor biosynthetic process"/>
    <property type="evidence" value="ECO:0007669"/>
    <property type="project" value="UniProtKB-UniRule"/>
</dbReference>
<evidence type="ECO:0000256" key="7">
    <source>
        <dbReference type="ARBA" id="ARBA00022723"/>
    </source>
</evidence>
<dbReference type="InterPro" id="IPR008284">
    <property type="entry name" value="MoCF_biosynth_CS"/>
</dbReference>
<dbReference type="PROSITE" id="PS01079">
    <property type="entry name" value="MOCF_BIOSYNTHESIS_2"/>
    <property type="match status" value="1"/>
</dbReference>
<evidence type="ECO:0000256" key="4">
    <source>
        <dbReference type="ARBA" id="ARBA00010763"/>
    </source>
</evidence>
<dbReference type="Gene3D" id="2.40.340.10">
    <property type="entry name" value="MoeA, C-terminal, domain IV"/>
    <property type="match status" value="1"/>
</dbReference>
<feature type="domain" description="MoaB/Mog" evidence="12">
    <location>
        <begin position="188"/>
        <end position="325"/>
    </location>
</feature>
<evidence type="ECO:0000256" key="1">
    <source>
        <dbReference type="ARBA" id="ARBA00001946"/>
    </source>
</evidence>
<dbReference type="InterPro" id="IPR036425">
    <property type="entry name" value="MoaB/Mog-like_dom_sf"/>
</dbReference>
<keyword evidence="7 11" id="KW-0479">Metal-binding</keyword>
<dbReference type="InterPro" id="IPR005111">
    <property type="entry name" value="MoeA_C_domain_IV"/>
</dbReference>
<comment type="function">
    <text evidence="2 11">Catalyzes the insertion of molybdate into adenylated molybdopterin with the concomitant release of AMP.</text>
</comment>
<keyword evidence="5 11" id="KW-0500">Molybdenum</keyword>